<organism evidence="2 3">
    <name type="scientific">Parasutterella excrementihominis YIT 11859</name>
    <dbReference type="NCBI Taxonomy" id="762966"/>
    <lineage>
        <taxon>Bacteria</taxon>
        <taxon>Pseudomonadati</taxon>
        <taxon>Pseudomonadota</taxon>
        <taxon>Betaproteobacteria</taxon>
        <taxon>Burkholderiales</taxon>
        <taxon>Sutterellaceae</taxon>
        <taxon>Parasutterella</taxon>
    </lineage>
</organism>
<dbReference type="EMBL" id="AFBP01000100">
    <property type="protein sequence ID" value="EGG50216.1"/>
    <property type="molecule type" value="Genomic_DNA"/>
</dbReference>
<feature type="compositionally biased region" description="Polar residues" evidence="1">
    <location>
        <begin position="167"/>
        <end position="176"/>
    </location>
</feature>
<evidence type="ECO:0000313" key="2">
    <source>
        <dbReference type="EMBL" id="EGG50216.1"/>
    </source>
</evidence>
<feature type="compositionally biased region" description="Polar residues" evidence="1">
    <location>
        <begin position="184"/>
        <end position="268"/>
    </location>
</feature>
<dbReference type="Proteomes" id="UP000005156">
    <property type="component" value="Unassembled WGS sequence"/>
</dbReference>
<dbReference type="eggNOG" id="ENOG50348PE">
    <property type="taxonomic scope" value="Bacteria"/>
</dbReference>
<dbReference type="AlphaFoldDB" id="F3QNY4"/>
<keyword evidence="3" id="KW-1185">Reference proteome</keyword>
<sequence length="495" mass="56382">MKINDLINPFEFTGYLITSDEYVRDYMVLSDEFSSCLFKLRLGYAMKGSPLTQEEVFALYPVLTENRRHILDTVTARFFKKDKELLIDERLEKSLSMRKEAHSLLENFIQNEVSKRLEKMKAGWMSSEKRKLTKILQEKIEAELRTESARLKDEVARADPQFINKPVSISSTNVQQNDDRTSTDDQQNFNRASTKVQQTTQQTFNRQVNKTSANDQQNANRMSANDPTEGQQNVNRTSTNRSTKLQQTTQQMVNKQVSKTSTNHPTNSQQIHESCSEALSTNGSAVAQKDGKTAVFSAGNVTKNEMEIAENEKSSSRTYTRAHRSDRISDNNLINKNINKSESVSESDRSLKIKNLFAREKSAWMIGEVLEVLVFFGLDEKALARWRSRNSENQNFILELAAGGMSRFDYDTIAQVFARCQAAKDKEGKPLSSAVAFVLKSLQHELTAVSNRKNARQSASESAQPKRFRDIDYMEGIERLNPDGTFVLKRKTEGR</sequence>
<protein>
    <submittedName>
        <fullName evidence="2">Conserved domain protein</fullName>
    </submittedName>
</protein>
<accession>F3QNY4</accession>
<feature type="region of interest" description="Disordered" evidence="1">
    <location>
        <begin position="162"/>
        <end position="268"/>
    </location>
</feature>
<proteinExistence type="predicted"/>
<evidence type="ECO:0000313" key="3">
    <source>
        <dbReference type="Proteomes" id="UP000005156"/>
    </source>
</evidence>
<dbReference type="HOGENOM" id="CLU_550774_0_0_4"/>
<comment type="caution">
    <text evidence="2">The sequence shown here is derived from an EMBL/GenBank/DDBJ whole genome shotgun (WGS) entry which is preliminary data.</text>
</comment>
<evidence type="ECO:0000256" key="1">
    <source>
        <dbReference type="SAM" id="MobiDB-lite"/>
    </source>
</evidence>
<gene>
    <name evidence="2" type="ORF">HMPREF9439_02675</name>
</gene>
<reference evidence="2 3" key="1">
    <citation type="submission" date="2011-02" db="EMBL/GenBank/DDBJ databases">
        <authorList>
            <person name="Weinstock G."/>
            <person name="Sodergren E."/>
            <person name="Clifton S."/>
            <person name="Fulton L."/>
            <person name="Fulton B."/>
            <person name="Courtney L."/>
            <person name="Fronick C."/>
            <person name="Harrison M."/>
            <person name="Strong C."/>
            <person name="Farmer C."/>
            <person name="Delahaunty K."/>
            <person name="Markovic C."/>
            <person name="Hall O."/>
            <person name="Minx P."/>
            <person name="Tomlinson C."/>
            <person name="Mitreva M."/>
            <person name="Hou S."/>
            <person name="Chen J."/>
            <person name="Wollam A."/>
            <person name="Pepin K.H."/>
            <person name="Johnson M."/>
            <person name="Bhonagiri V."/>
            <person name="Zhang X."/>
            <person name="Suruliraj S."/>
            <person name="Warren W."/>
            <person name="Chinwalla A."/>
            <person name="Mardis E.R."/>
            <person name="Wilson R.K."/>
        </authorList>
    </citation>
    <scope>NUCLEOTIDE SEQUENCE [LARGE SCALE GENOMIC DNA]</scope>
    <source>
        <strain evidence="2 3">YIT 11859</strain>
    </source>
</reference>
<name>F3QNY4_9BURK</name>